<dbReference type="Gene3D" id="3.40.50.150">
    <property type="entry name" value="Vaccinia Virus protein VP39"/>
    <property type="match status" value="1"/>
</dbReference>
<dbReference type="CDD" id="cd02440">
    <property type="entry name" value="AdoMet_MTases"/>
    <property type="match status" value="1"/>
</dbReference>
<dbReference type="Pfam" id="PF02475">
    <property type="entry name" value="TRM5-TYW2_MTfase"/>
    <property type="match status" value="1"/>
</dbReference>
<dbReference type="InterPro" id="IPR056743">
    <property type="entry name" value="TRM5-TYW2-like_MTfase"/>
</dbReference>
<dbReference type="AlphaFoldDB" id="A0AAN6LQJ6"/>
<keyword evidence="5" id="KW-0819">tRNA processing</keyword>
<dbReference type="InterPro" id="IPR029063">
    <property type="entry name" value="SAM-dependent_MTases_sf"/>
</dbReference>
<evidence type="ECO:0000256" key="6">
    <source>
        <dbReference type="ARBA" id="ARBA00049400"/>
    </source>
</evidence>
<proteinExistence type="predicted"/>
<dbReference type="PANTHER" id="PTHR23245:SF25">
    <property type="entry name" value="TRNA WYBUTOSINE-SYNTHESIZING PROTEIN 2 HOMOLOG"/>
    <property type="match status" value="1"/>
</dbReference>
<evidence type="ECO:0000256" key="4">
    <source>
        <dbReference type="ARBA" id="ARBA00022691"/>
    </source>
</evidence>
<evidence type="ECO:0000256" key="1">
    <source>
        <dbReference type="ARBA" id="ARBA00004797"/>
    </source>
</evidence>
<feature type="domain" description="SAM-dependent methyltransferase TRM5/TYW2-type" evidence="7">
    <location>
        <begin position="179"/>
        <end position="385"/>
    </location>
</feature>
<evidence type="ECO:0000259" key="7">
    <source>
        <dbReference type="PROSITE" id="PS51684"/>
    </source>
</evidence>
<evidence type="ECO:0000313" key="9">
    <source>
        <dbReference type="Proteomes" id="UP001280581"/>
    </source>
</evidence>
<dbReference type="Proteomes" id="UP001280581">
    <property type="component" value="Unassembled WGS sequence"/>
</dbReference>
<gene>
    <name evidence="8" type="ORF">GRF29_154g136725</name>
</gene>
<name>A0AAN6LQJ6_9PLEO</name>
<accession>A0AAN6LQJ6</accession>
<evidence type="ECO:0000256" key="5">
    <source>
        <dbReference type="ARBA" id="ARBA00022694"/>
    </source>
</evidence>
<dbReference type="InterPro" id="IPR030382">
    <property type="entry name" value="MeTrfase_TRM5/TYW2"/>
</dbReference>
<comment type="catalytic activity">
    <reaction evidence="6">
        <text>4-demethylwyosine(37) in tRNA(Phe) + S-adenosyl-L-methionine = 4-demethyl-7-[(3S)-3-amino-3-carboxypropyl]wyosine(37) in tRNA(Phe) + S-methyl-5'-thioadenosine + H(+)</text>
        <dbReference type="Rhea" id="RHEA:36355"/>
        <dbReference type="Rhea" id="RHEA-COMP:10164"/>
        <dbReference type="Rhea" id="RHEA-COMP:10378"/>
        <dbReference type="ChEBI" id="CHEBI:15378"/>
        <dbReference type="ChEBI" id="CHEBI:17509"/>
        <dbReference type="ChEBI" id="CHEBI:59789"/>
        <dbReference type="ChEBI" id="CHEBI:64315"/>
        <dbReference type="ChEBI" id="CHEBI:73550"/>
        <dbReference type="EC" id="2.5.1.114"/>
    </reaction>
</comment>
<dbReference type="EC" id="2.5.1.114" evidence="2"/>
<dbReference type="GO" id="GO:0102522">
    <property type="term" value="F:tRNA 4-demethylwyosine alpha-amino-alpha-carboxypropyltransferase activity"/>
    <property type="evidence" value="ECO:0007669"/>
    <property type="project" value="UniProtKB-EC"/>
</dbReference>
<dbReference type="GO" id="GO:0031591">
    <property type="term" value="P:wybutosine biosynthetic process"/>
    <property type="evidence" value="ECO:0007669"/>
    <property type="project" value="TreeGrafter"/>
</dbReference>
<protein>
    <recommendedName>
        <fullName evidence="2">tRNA(Phe) (4-demethylwyosine(37)-C(7)) aminocarboxypropyltransferase</fullName>
        <ecNumber evidence="2">2.5.1.114</ecNumber>
    </recommendedName>
</protein>
<keyword evidence="4" id="KW-0949">S-adenosyl-L-methionine</keyword>
<reference evidence="8 9" key="1">
    <citation type="submission" date="2021-02" db="EMBL/GenBank/DDBJ databases">
        <title>Genome assembly of Pseudopithomyces chartarum.</title>
        <authorList>
            <person name="Jauregui R."/>
            <person name="Singh J."/>
            <person name="Voisey C."/>
        </authorList>
    </citation>
    <scope>NUCLEOTIDE SEQUENCE [LARGE SCALE GENOMIC DNA]</scope>
    <source>
        <strain evidence="8 9">AGR01</strain>
    </source>
</reference>
<dbReference type="SUPFAM" id="SSF53335">
    <property type="entry name" value="S-adenosyl-L-methionine-dependent methyltransferases"/>
    <property type="match status" value="1"/>
</dbReference>
<dbReference type="GO" id="GO:0008175">
    <property type="term" value="F:tRNA methyltransferase activity"/>
    <property type="evidence" value="ECO:0007669"/>
    <property type="project" value="TreeGrafter"/>
</dbReference>
<dbReference type="PROSITE" id="PS51684">
    <property type="entry name" value="SAM_MT_TRM5_TYW2"/>
    <property type="match status" value="1"/>
</dbReference>
<keyword evidence="3" id="KW-0808">Transferase</keyword>
<sequence>MGDSTSDSALRYVQFIVPQRYVKRVKTALEGKGLFNKRVGIGRYDGGTETEAHLTIPTLISFPDDSQPEESSSFLEETCTTLSLHDILPSLTLTPYTPPSCSPPPLNPLVSALLKALNTLPPEFLSSLDLSIPTLQASFPPSYNIYPPMLLLPPNALASPPWKILLAALNEEGRDKSFWGEVAAEMGVSHVALNAGIPPGTDAQGENVLRSPTNLLPLYGDFGTKDGGGEGKQEFETALWVSTTQNGIFQTWAPAHTMFSRGNVKEKARILHLPSVAQAVGESSEEGCTAIDLYAGIGYFAFSYRRAGVKKVLCWEINPYSIEGLRRGAQGNNWSSSLIHPSAASTPLSQTELDADFLVFPEGNENAVASLSLLRSRINVPPVRH</sequence>
<comment type="pathway">
    <text evidence="1">tRNA modification; wybutosine-tRNA(Phe) biosynthesis.</text>
</comment>
<dbReference type="GO" id="GO:0030488">
    <property type="term" value="P:tRNA methylation"/>
    <property type="evidence" value="ECO:0007669"/>
    <property type="project" value="TreeGrafter"/>
</dbReference>
<organism evidence="8 9">
    <name type="scientific">Pseudopithomyces chartarum</name>
    <dbReference type="NCBI Taxonomy" id="1892770"/>
    <lineage>
        <taxon>Eukaryota</taxon>
        <taxon>Fungi</taxon>
        <taxon>Dikarya</taxon>
        <taxon>Ascomycota</taxon>
        <taxon>Pezizomycotina</taxon>
        <taxon>Dothideomycetes</taxon>
        <taxon>Pleosporomycetidae</taxon>
        <taxon>Pleosporales</taxon>
        <taxon>Massarineae</taxon>
        <taxon>Didymosphaeriaceae</taxon>
        <taxon>Pseudopithomyces</taxon>
    </lineage>
</organism>
<evidence type="ECO:0000256" key="3">
    <source>
        <dbReference type="ARBA" id="ARBA00022679"/>
    </source>
</evidence>
<keyword evidence="9" id="KW-1185">Reference proteome</keyword>
<comment type="caution">
    <text evidence="8">The sequence shown here is derived from an EMBL/GenBank/DDBJ whole genome shotgun (WGS) entry which is preliminary data.</text>
</comment>
<feature type="non-terminal residue" evidence="8">
    <location>
        <position position="385"/>
    </location>
</feature>
<dbReference type="EMBL" id="WVTA01000013">
    <property type="protein sequence ID" value="KAK3202593.1"/>
    <property type="molecule type" value="Genomic_DNA"/>
</dbReference>
<evidence type="ECO:0000313" key="8">
    <source>
        <dbReference type="EMBL" id="KAK3202593.1"/>
    </source>
</evidence>
<evidence type="ECO:0000256" key="2">
    <source>
        <dbReference type="ARBA" id="ARBA00012265"/>
    </source>
</evidence>
<dbReference type="GO" id="GO:0005737">
    <property type="term" value="C:cytoplasm"/>
    <property type="evidence" value="ECO:0007669"/>
    <property type="project" value="TreeGrafter"/>
</dbReference>
<dbReference type="PANTHER" id="PTHR23245">
    <property type="entry name" value="TRNA METHYLTRANSFERASE"/>
    <property type="match status" value="1"/>
</dbReference>